<dbReference type="Proteomes" id="UP001329825">
    <property type="component" value="Chromosome 5"/>
</dbReference>
<feature type="region of interest" description="Disordered" evidence="1">
    <location>
        <begin position="42"/>
        <end position="120"/>
    </location>
</feature>
<evidence type="ECO:0000313" key="2">
    <source>
        <dbReference type="EMBL" id="WRT67409.1"/>
    </source>
</evidence>
<reference evidence="2 3" key="1">
    <citation type="submission" date="2024-01" db="EMBL/GenBank/DDBJ databases">
        <title>Comparative genomics of Cryptococcus and Kwoniella reveals pathogenesis evolution and contrasting modes of karyotype evolution via chromosome fusion or intercentromeric recombination.</title>
        <authorList>
            <person name="Coelho M.A."/>
            <person name="David-Palma M."/>
            <person name="Shea T."/>
            <person name="Bowers K."/>
            <person name="McGinley-Smith S."/>
            <person name="Mohammad A.W."/>
            <person name="Gnirke A."/>
            <person name="Yurkov A.M."/>
            <person name="Nowrousian M."/>
            <person name="Sun S."/>
            <person name="Cuomo C.A."/>
            <person name="Heitman J."/>
        </authorList>
    </citation>
    <scope>NUCLEOTIDE SEQUENCE [LARGE SCALE GENOMIC DNA]</scope>
    <source>
        <strain evidence="2">CBS 11374</strain>
    </source>
</reference>
<name>A0ABZ1D1I7_9TREE</name>
<proteinExistence type="predicted"/>
<dbReference type="GeneID" id="87956511"/>
<dbReference type="EMBL" id="CP141885">
    <property type="protein sequence ID" value="WRT67409.1"/>
    <property type="molecule type" value="Genomic_DNA"/>
</dbReference>
<protein>
    <submittedName>
        <fullName evidence="2">Uncharacterized protein</fullName>
    </submittedName>
</protein>
<feature type="compositionally biased region" description="Low complexity" evidence="1">
    <location>
        <begin position="108"/>
        <end position="118"/>
    </location>
</feature>
<keyword evidence="3" id="KW-1185">Reference proteome</keyword>
<feature type="compositionally biased region" description="Basic residues" evidence="1">
    <location>
        <begin position="42"/>
        <end position="60"/>
    </location>
</feature>
<evidence type="ECO:0000256" key="1">
    <source>
        <dbReference type="SAM" id="MobiDB-lite"/>
    </source>
</evidence>
<feature type="region of interest" description="Disordered" evidence="1">
    <location>
        <begin position="222"/>
        <end position="241"/>
    </location>
</feature>
<accession>A0ABZ1D1I7</accession>
<organism evidence="2 3">
    <name type="scientific">Kwoniella shivajii</name>
    <dbReference type="NCBI Taxonomy" id="564305"/>
    <lineage>
        <taxon>Eukaryota</taxon>
        <taxon>Fungi</taxon>
        <taxon>Dikarya</taxon>
        <taxon>Basidiomycota</taxon>
        <taxon>Agaricomycotina</taxon>
        <taxon>Tremellomycetes</taxon>
        <taxon>Tremellales</taxon>
        <taxon>Cryptococcaceae</taxon>
        <taxon>Kwoniella</taxon>
    </lineage>
</organism>
<evidence type="ECO:0000313" key="3">
    <source>
        <dbReference type="Proteomes" id="UP001329825"/>
    </source>
</evidence>
<sequence length="298" mass="33965">MSGLQLTSLPSTSPSMFKTSLPSFDDLLKSLEEPSISLPHVLQHHSPHYHPHHYQHHYHHVQPYPSPHHHPRHISRPPSTPPTPRPSSSDDNSYSHPKYDSKGHGRPRSSSVPSTSRTHLQSPFRDLHILSQPSIAHIDHHTNRVQCLKEGDGEWAPYSLNAVTPSSLPYHARPHFHPRFSTGDTSDDQPLPFSLKYKRASDSELNDGIDLEHVRKYQCTGQRQQRYDQNINSNPSTGSQSSERIWHFIGEKGCHLQLHQQQRSALTYARRSERGSLVAEDFLMHIMVLGDKRASSMM</sequence>
<dbReference type="RefSeq" id="XP_062792149.1">
    <property type="nucleotide sequence ID" value="XM_062936098.1"/>
</dbReference>
<gene>
    <name evidence="2" type="ORF">IL334_004380</name>
</gene>